<dbReference type="Proteomes" id="UP000593802">
    <property type="component" value="Chromosome"/>
</dbReference>
<reference evidence="2 3" key="1">
    <citation type="submission" date="2020-08" db="EMBL/GenBank/DDBJ databases">
        <title>Complete Genome Sequence of Effusibacillus dendaii Strain skT53, Isolated from Farmland soil.</title>
        <authorList>
            <person name="Konishi T."/>
            <person name="Kawasaki H."/>
        </authorList>
    </citation>
    <scope>NUCLEOTIDE SEQUENCE [LARGE SCALE GENOMIC DNA]</scope>
    <source>
        <strain evidence="3">skT53</strain>
    </source>
</reference>
<evidence type="ECO:0000313" key="2">
    <source>
        <dbReference type="EMBL" id="BCJ87566.1"/>
    </source>
</evidence>
<sequence>MFVNLDEKQVEGKQELAGRDVVYVVIPVNFGGGVQAPDALVLFTGLQNLRDATGYLLVVLLQGFVITAVIMLFIAYGMMRSVTRPLKILQDAEKRLESLVLQSSGTMGEPGLSSGYRLFRTKTDQHNVKKIHGNLLFCKK</sequence>
<evidence type="ECO:0000313" key="3">
    <source>
        <dbReference type="Proteomes" id="UP000593802"/>
    </source>
</evidence>
<protein>
    <submittedName>
        <fullName evidence="2">Uncharacterized protein</fullName>
    </submittedName>
</protein>
<dbReference type="RefSeq" id="WP_200757689.1">
    <property type="nucleotide sequence ID" value="NZ_AP023366.1"/>
</dbReference>
<keyword evidence="3" id="KW-1185">Reference proteome</keyword>
<dbReference type="AlphaFoldDB" id="A0A7I8DFC6"/>
<dbReference type="EMBL" id="AP023366">
    <property type="protein sequence ID" value="BCJ87566.1"/>
    <property type="molecule type" value="Genomic_DNA"/>
</dbReference>
<dbReference type="KEGG" id="eff:skT53_25510"/>
<feature type="transmembrane region" description="Helical" evidence="1">
    <location>
        <begin position="55"/>
        <end position="78"/>
    </location>
</feature>
<feature type="transmembrane region" description="Helical" evidence="1">
    <location>
        <begin position="21"/>
        <end position="43"/>
    </location>
</feature>
<proteinExistence type="predicted"/>
<accession>A0A7I8DFC6</accession>
<name>A0A7I8DFC6_9BACL</name>
<keyword evidence="1" id="KW-1133">Transmembrane helix</keyword>
<organism evidence="2 3">
    <name type="scientific">Effusibacillus dendaii</name>
    <dbReference type="NCBI Taxonomy" id="2743772"/>
    <lineage>
        <taxon>Bacteria</taxon>
        <taxon>Bacillati</taxon>
        <taxon>Bacillota</taxon>
        <taxon>Bacilli</taxon>
        <taxon>Bacillales</taxon>
        <taxon>Alicyclobacillaceae</taxon>
        <taxon>Effusibacillus</taxon>
    </lineage>
</organism>
<gene>
    <name evidence="2" type="ORF">skT53_25510</name>
</gene>
<evidence type="ECO:0000256" key="1">
    <source>
        <dbReference type="SAM" id="Phobius"/>
    </source>
</evidence>
<keyword evidence="1" id="KW-0472">Membrane</keyword>
<keyword evidence="1" id="KW-0812">Transmembrane</keyword>